<dbReference type="Proteomes" id="UP001172911">
    <property type="component" value="Unassembled WGS sequence"/>
</dbReference>
<dbReference type="InterPro" id="IPR013564">
    <property type="entry name" value="MurT_C"/>
</dbReference>
<keyword evidence="9" id="KW-1185">Reference proteome</keyword>
<comment type="similarity">
    <text evidence="5">Belongs to the MurCDEF family. MurT subfamily.</text>
</comment>
<dbReference type="InterPro" id="IPR013221">
    <property type="entry name" value="Mur_ligase_cen"/>
</dbReference>
<feature type="domain" description="Mur ligase central" evidence="6">
    <location>
        <begin position="56"/>
        <end position="199"/>
    </location>
</feature>
<dbReference type="Gene3D" id="3.40.1190.10">
    <property type="entry name" value="Mur-like, catalytic domain"/>
    <property type="match status" value="1"/>
</dbReference>
<feature type="domain" description="Lipid II isoglutaminyl synthase (glutamine-hydrolyzing) subunit MurT C-terminal" evidence="7">
    <location>
        <begin position="329"/>
        <end position="441"/>
    </location>
</feature>
<keyword evidence="4 5" id="KW-0067">ATP-binding</keyword>
<organism evidence="8 9">
    <name type="scientific">Desulforamulus aquiferis</name>
    <dbReference type="NCBI Taxonomy" id="1397668"/>
    <lineage>
        <taxon>Bacteria</taxon>
        <taxon>Bacillati</taxon>
        <taxon>Bacillota</taxon>
        <taxon>Clostridia</taxon>
        <taxon>Eubacteriales</taxon>
        <taxon>Peptococcaceae</taxon>
        <taxon>Desulforamulus</taxon>
    </lineage>
</organism>
<feature type="binding site" evidence="5">
    <location>
        <position position="237"/>
    </location>
    <ligand>
        <name>Zn(2+)</name>
        <dbReference type="ChEBI" id="CHEBI:29105"/>
    </ligand>
</feature>
<dbReference type="InterPro" id="IPR043703">
    <property type="entry name" value="Lipid_II_synth_MurT"/>
</dbReference>
<comment type="catalytic activity">
    <reaction evidence="5">
        <text>beta-D-GlcNAc-(1-&gt;4)-Mur2Ac(oyl-L-Ala-gamma-D-O-P-Glu-L-Lys-D-Ala-D-Ala)-di-trans,octa-cis-undecaprenyl diphosphate + NH4(+) = beta-D-GlcNAc-(1-&gt;4)-Mur2Ac(oyl-L-Ala-D-isoglutaminyl-L-Lys-D-Ala-D-Ala)-di-trans,octa-cis-undecaprenyl diphosphate + phosphate + H(+)</text>
        <dbReference type="Rhea" id="RHEA:57932"/>
        <dbReference type="ChEBI" id="CHEBI:15378"/>
        <dbReference type="ChEBI" id="CHEBI:28938"/>
        <dbReference type="ChEBI" id="CHEBI:43474"/>
        <dbReference type="ChEBI" id="CHEBI:62233"/>
        <dbReference type="ChEBI" id="CHEBI:143132"/>
    </reaction>
</comment>
<accession>A0AAW7ZCI2</accession>
<protein>
    <recommendedName>
        <fullName evidence="5">Lipid II isoglutaminyl synthase (glutamine-hydrolyzing) subunit MurT</fullName>
        <ecNumber evidence="5">6.3.5.13</ecNumber>
    </recommendedName>
</protein>
<dbReference type="GO" id="GO:0005524">
    <property type="term" value="F:ATP binding"/>
    <property type="evidence" value="ECO:0007669"/>
    <property type="project" value="UniProtKB-UniRule"/>
</dbReference>
<name>A0AAW7ZCI2_9FIRM</name>
<dbReference type="PANTHER" id="PTHR23135:SF7">
    <property type="entry name" value="LIPID II ISOGLUTAMINYL SYNTHASE (GLUTAMINE-HYDROLYZING) SUBUNIT MURT"/>
    <property type="match status" value="1"/>
</dbReference>
<reference evidence="8" key="2">
    <citation type="submission" date="2023-03" db="EMBL/GenBank/DDBJ databases">
        <authorList>
            <person name="Zhang Z."/>
        </authorList>
    </citation>
    <scope>NUCLEOTIDE SEQUENCE</scope>
    <source>
        <strain evidence="8">DSA</strain>
    </source>
</reference>
<dbReference type="PANTHER" id="PTHR23135">
    <property type="entry name" value="MUR LIGASE FAMILY MEMBER"/>
    <property type="match status" value="1"/>
</dbReference>
<keyword evidence="5" id="KW-0862">Zinc</keyword>
<proteinExistence type="inferred from homology"/>
<comment type="subunit">
    <text evidence="5">Forms a heterodimer with GatD.</text>
</comment>
<keyword evidence="5" id="KW-0573">Peptidoglycan synthesis</keyword>
<dbReference type="GO" id="GO:0004326">
    <property type="term" value="F:tetrahydrofolylpolyglutamate synthase activity"/>
    <property type="evidence" value="ECO:0007669"/>
    <property type="project" value="InterPro"/>
</dbReference>
<reference evidence="8" key="1">
    <citation type="journal article" date="2023" name="J. Hazard. Mater.">
        <title>Anaerobic biodegradation of pyrene and benzo[a]pyrene by a new sulfate-reducing Desulforamulus aquiferis strain DSA.</title>
        <authorList>
            <person name="Zhang Z."/>
            <person name="Sun J."/>
            <person name="Gong X."/>
            <person name="Wang C."/>
            <person name="Wang H."/>
        </authorList>
    </citation>
    <scope>NUCLEOTIDE SEQUENCE</scope>
    <source>
        <strain evidence="8">DSA</strain>
    </source>
</reference>
<comment type="pathway">
    <text evidence="1 5">Cell wall biogenesis; peptidoglycan biosynthesis.</text>
</comment>
<dbReference type="Pfam" id="PF08353">
    <property type="entry name" value="MurT_C"/>
    <property type="match status" value="1"/>
</dbReference>
<keyword evidence="5" id="KW-0961">Cell wall biogenesis/degradation</keyword>
<dbReference type="RefSeq" id="WP_304542232.1">
    <property type="nucleotide sequence ID" value="NZ_JARPTC010000010.1"/>
</dbReference>
<evidence type="ECO:0000256" key="5">
    <source>
        <dbReference type="HAMAP-Rule" id="MF_02214"/>
    </source>
</evidence>
<sequence length="467" mass="51783">MKIRLTFALLAAKITAFVSQRFGWKGSSLPGMIARRIYPGVLRDLAGQARQGVIMVTGTNGKTTTNNMIASVLQAAGFNIVINQEGANLITGVTTAFIKKATWYGRIDTDIALLEVDEASLPRVIKEVKPKIVVVNNFFRDQLDRYGELDTTVRLVKQALKSTKDVHLVLNADDPLVAQLQLGTGHKATFFGMADQQRTEVGSKQTRESRFCPDCGMELVYDYYQYSQLGSYHCSGCGFKRPNPDVLAYDTDTLGIAVRCRVRYSEGDAVISINTQGYYNLYNALAAFAVGTLLKVDPETSLRGLAQYKPGIGRMEKFYYQEKPVFLNLVKNPTGFNEGLVTALNISGSKNVFMAINDNDADGRDISWLWDVDFEYLAEQHQRVNSFVCSGLRAEEMALRLKYSGIPTDKIKVVNDMEEAVRETLDGAGELAYLFSTYTALWPTQKILLGLAKKEDPVDVEGMPSVS</sequence>
<evidence type="ECO:0000259" key="6">
    <source>
        <dbReference type="Pfam" id="PF08245"/>
    </source>
</evidence>
<dbReference type="InterPro" id="IPR036565">
    <property type="entry name" value="Mur-like_cat_sf"/>
</dbReference>
<evidence type="ECO:0000313" key="8">
    <source>
        <dbReference type="EMBL" id="MDO7787092.1"/>
    </source>
</evidence>
<feature type="binding site" evidence="5">
    <location>
        <position position="234"/>
    </location>
    <ligand>
        <name>Zn(2+)</name>
        <dbReference type="ChEBI" id="CHEBI:29105"/>
    </ligand>
</feature>
<evidence type="ECO:0000256" key="2">
    <source>
        <dbReference type="ARBA" id="ARBA00022598"/>
    </source>
</evidence>
<dbReference type="EC" id="6.3.5.13" evidence="5"/>
<feature type="binding site" evidence="5">
    <location>
        <position position="212"/>
    </location>
    <ligand>
        <name>Zn(2+)</name>
        <dbReference type="ChEBI" id="CHEBI:29105"/>
    </ligand>
</feature>
<dbReference type="PROSITE" id="PS01011">
    <property type="entry name" value="FOLYLPOLYGLU_SYNT_1"/>
    <property type="match status" value="1"/>
</dbReference>
<dbReference type="GO" id="GO:0008270">
    <property type="term" value="F:zinc ion binding"/>
    <property type="evidence" value="ECO:0007669"/>
    <property type="project" value="UniProtKB-UniRule"/>
</dbReference>
<evidence type="ECO:0000256" key="4">
    <source>
        <dbReference type="ARBA" id="ARBA00022840"/>
    </source>
</evidence>
<comment type="catalytic activity">
    <reaction evidence="5">
        <text>beta-D-GlcNAc-(1-&gt;4)-Mur2Ac(oyl-L-Ala-gamma-D-Glu-L-Lys-D-Ala-D-Ala)-di-trans,octa-cis-undecaprenyl diphosphate + L-glutamine + ATP + H2O = beta-D-GlcNAc-(1-&gt;4)-Mur2Ac(oyl-L-Ala-D-isoglutaminyl-L-Lys-D-Ala-D-Ala)-di-trans,octa-cis-undecaprenyl diphosphate + L-glutamate + ADP + phosphate + H(+)</text>
        <dbReference type="Rhea" id="RHEA:57928"/>
        <dbReference type="ChEBI" id="CHEBI:15377"/>
        <dbReference type="ChEBI" id="CHEBI:15378"/>
        <dbReference type="ChEBI" id="CHEBI:29985"/>
        <dbReference type="ChEBI" id="CHEBI:30616"/>
        <dbReference type="ChEBI" id="CHEBI:43474"/>
        <dbReference type="ChEBI" id="CHEBI:58359"/>
        <dbReference type="ChEBI" id="CHEBI:60033"/>
        <dbReference type="ChEBI" id="CHEBI:62233"/>
        <dbReference type="ChEBI" id="CHEBI:456216"/>
        <dbReference type="EC" id="6.3.5.13"/>
    </reaction>
</comment>
<dbReference type="AlphaFoldDB" id="A0AAW7ZCI2"/>
<dbReference type="EMBL" id="JARPTC010000010">
    <property type="protein sequence ID" value="MDO7787092.1"/>
    <property type="molecule type" value="Genomic_DNA"/>
</dbReference>
<dbReference type="HAMAP" id="MF_02214">
    <property type="entry name" value="Lipid_II_synth_MurT"/>
    <property type="match status" value="1"/>
</dbReference>
<comment type="catalytic activity">
    <reaction evidence="5">
        <text>beta-D-GlcNAc-(1-&gt;4)-Mur2Ac(oyl-L-Ala-gamma-D-Glu-L-Lys-D-Ala-D-Ala)-di-trans,octa-cis-undecaprenyl diphosphate + ATP = beta-D-GlcNAc-(1-&gt;4)-Mur2Ac(oyl-L-Ala-gamma-D-O-P-Glu-L-Lys-D-Ala-D-Ala)-di-trans,octa-cis-undecaprenyl diphosphate + ADP</text>
        <dbReference type="Rhea" id="RHEA:59488"/>
        <dbReference type="ChEBI" id="CHEBI:30616"/>
        <dbReference type="ChEBI" id="CHEBI:60033"/>
        <dbReference type="ChEBI" id="CHEBI:143132"/>
        <dbReference type="ChEBI" id="CHEBI:456216"/>
    </reaction>
</comment>
<feature type="binding site" evidence="5">
    <location>
        <position position="215"/>
    </location>
    <ligand>
        <name>Zn(2+)</name>
        <dbReference type="ChEBI" id="CHEBI:29105"/>
    </ligand>
</feature>
<dbReference type="SUPFAM" id="SSF53623">
    <property type="entry name" value="MurD-like peptide ligases, catalytic domain"/>
    <property type="match status" value="1"/>
</dbReference>
<dbReference type="GO" id="GO:0071555">
    <property type="term" value="P:cell wall organization"/>
    <property type="evidence" value="ECO:0007669"/>
    <property type="project" value="UniProtKB-KW"/>
</dbReference>
<dbReference type="InterPro" id="IPR018109">
    <property type="entry name" value="Folylpolyglutamate_synth_CS"/>
</dbReference>
<comment type="function">
    <text evidence="5">The lipid II isoglutaminyl synthase complex catalyzes the formation of alpha-D-isoglutamine in the cell wall lipid II stem peptide. The MurT subunit catalyzes the ATP-dependent amidation of D-glutamate residue of lipid II, converting it to an isoglutamine residue.</text>
</comment>
<keyword evidence="2 5" id="KW-0436">Ligase</keyword>
<keyword evidence="5" id="KW-0133">Cell shape</keyword>
<feature type="active site" evidence="5">
    <location>
        <position position="365"/>
    </location>
</feature>
<dbReference type="GO" id="GO:0009252">
    <property type="term" value="P:peptidoglycan biosynthetic process"/>
    <property type="evidence" value="ECO:0007669"/>
    <property type="project" value="UniProtKB-UniRule"/>
</dbReference>
<evidence type="ECO:0000259" key="7">
    <source>
        <dbReference type="Pfam" id="PF08353"/>
    </source>
</evidence>
<evidence type="ECO:0000313" key="9">
    <source>
        <dbReference type="Proteomes" id="UP001172911"/>
    </source>
</evidence>
<dbReference type="GO" id="GO:0140282">
    <property type="term" value="F:carbon-nitrogen ligase activity on lipid II"/>
    <property type="evidence" value="ECO:0007669"/>
    <property type="project" value="UniProtKB-UniRule"/>
</dbReference>
<keyword evidence="5" id="KW-0479">Metal-binding</keyword>
<comment type="caution">
    <text evidence="8">The sequence shown here is derived from an EMBL/GenBank/DDBJ whole genome shotgun (WGS) entry which is preliminary data.</text>
</comment>
<evidence type="ECO:0000256" key="1">
    <source>
        <dbReference type="ARBA" id="ARBA00004752"/>
    </source>
</evidence>
<gene>
    <name evidence="5" type="primary">murT</name>
    <name evidence="8" type="ORF">P6N53_07665</name>
</gene>
<dbReference type="GO" id="GO:0008360">
    <property type="term" value="P:regulation of cell shape"/>
    <property type="evidence" value="ECO:0007669"/>
    <property type="project" value="UniProtKB-KW"/>
</dbReference>
<evidence type="ECO:0000256" key="3">
    <source>
        <dbReference type="ARBA" id="ARBA00022741"/>
    </source>
</evidence>
<dbReference type="Pfam" id="PF08245">
    <property type="entry name" value="Mur_ligase_M"/>
    <property type="match status" value="1"/>
</dbReference>
<keyword evidence="3 5" id="KW-0547">Nucleotide-binding</keyword>